<evidence type="ECO:0000256" key="2">
    <source>
        <dbReference type="SAM" id="SignalP"/>
    </source>
</evidence>
<sequence length="216" mass="22069">MYISSSTLVSALLLAASNVAAQQFTTTFPWAQGDTVVLSTGTNALGVATTRTLQTITTGVAGATTARTTATTATTALDDGDEDATTTPTLTQLRTTTTQQRVVGNTPTTTAAPMRTTTYWLDPGDGVYTAYTWTAPTTALPTVATANVPAGTIQDYQEYQSAANSAVLESAQAAIANGTKSGASPRRQMVGGEVLMGGWMTLVVGAVGAGVGVFML</sequence>
<protein>
    <submittedName>
        <fullName evidence="3">Uncharacterized protein</fullName>
    </submittedName>
</protein>
<accession>A0A1B9GER7</accession>
<evidence type="ECO:0000313" key="4">
    <source>
        <dbReference type="EMBL" id="WVW80360.1"/>
    </source>
</evidence>
<name>A0A1B9GER7_9TREE</name>
<proteinExistence type="predicted"/>
<gene>
    <name evidence="3" type="ORF">I302_01033</name>
    <name evidence="4" type="ORF">I302_102340</name>
</gene>
<keyword evidence="1" id="KW-1133">Transmembrane helix</keyword>
<evidence type="ECO:0000313" key="3">
    <source>
        <dbReference type="EMBL" id="OCF29526.1"/>
    </source>
</evidence>
<reference evidence="3" key="3">
    <citation type="submission" date="2014-01" db="EMBL/GenBank/DDBJ databases">
        <title>Evolution of pathogenesis and genome organization in the Tremellales.</title>
        <authorList>
            <person name="Cuomo C."/>
            <person name="Litvintseva A."/>
            <person name="Heitman J."/>
            <person name="Chen Y."/>
            <person name="Sun S."/>
            <person name="Springer D."/>
            <person name="Dromer F."/>
            <person name="Young S."/>
            <person name="Zeng Q."/>
            <person name="Chapman S."/>
            <person name="Gujja S."/>
            <person name="Saif S."/>
            <person name="Birren B."/>
        </authorList>
    </citation>
    <scope>NUCLEOTIDE SEQUENCE</scope>
    <source>
        <strain evidence="3">CBS 10118</strain>
    </source>
</reference>
<reference evidence="4" key="4">
    <citation type="submission" date="2024-02" db="EMBL/GenBank/DDBJ databases">
        <title>Comparative genomics of Cryptococcus and Kwoniella reveals pathogenesis evolution and contrasting modes of karyotype evolution via chromosome fusion or intercentromeric recombination.</title>
        <authorList>
            <person name="Coelho M.A."/>
            <person name="David-Palma M."/>
            <person name="Shea T."/>
            <person name="Bowers K."/>
            <person name="McGinley-Smith S."/>
            <person name="Mohammad A.W."/>
            <person name="Gnirke A."/>
            <person name="Yurkov A.M."/>
            <person name="Nowrousian M."/>
            <person name="Sun S."/>
            <person name="Cuomo C.A."/>
            <person name="Heitman J."/>
        </authorList>
    </citation>
    <scope>NUCLEOTIDE SEQUENCE</scope>
    <source>
        <strain evidence="4">CBS 10118</strain>
    </source>
</reference>
<reference evidence="4" key="2">
    <citation type="submission" date="2013-07" db="EMBL/GenBank/DDBJ databases">
        <authorList>
            <consortium name="The Broad Institute Genome Sequencing Platform"/>
            <person name="Cuomo C."/>
            <person name="Litvintseva A."/>
            <person name="Chen Y."/>
            <person name="Heitman J."/>
            <person name="Sun S."/>
            <person name="Springer D."/>
            <person name="Dromer F."/>
            <person name="Young S.K."/>
            <person name="Zeng Q."/>
            <person name="Gargeya S."/>
            <person name="Fitzgerald M."/>
            <person name="Abouelleil A."/>
            <person name="Alvarado L."/>
            <person name="Berlin A.M."/>
            <person name="Chapman S.B."/>
            <person name="Dewar J."/>
            <person name="Goldberg J."/>
            <person name="Griggs A."/>
            <person name="Gujja S."/>
            <person name="Hansen M."/>
            <person name="Howarth C."/>
            <person name="Imamovic A."/>
            <person name="Larimer J."/>
            <person name="McCowan C."/>
            <person name="Murphy C."/>
            <person name="Pearson M."/>
            <person name="Priest M."/>
            <person name="Roberts A."/>
            <person name="Saif S."/>
            <person name="Shea T."/>
            <person name="Sykes S."/>
            <person name="Wortman J."/>
            <person name="Nusbaum C."/>
            <person name="Birren B."/>
        </authorList>
    </citation>
    <scope>NUCLEOTIDE SEQUENCE</scope>
    <source>
        <strain evidence="4">CBS 10118</strain>
    </source>
</reference>
<dbReference type="Proteomes" id="UP000092730">
    <property type="component" value="Chromosome 1"/>
</dbReference>
<reference evidence="3" key="1">
    <citation type="submission" date="2013-07" db="EMBL/GenBank/DDBJ databases">
        <title>The Genome Sequence of Cryptococcus bestiolae CBS10118.</title>
        <authorList>
            <consortium name="The Broad Institute Genome Sequencing Platform"/>
            <person name="Cuomo C."/>
            <person name="Litvintseva A."/>
            <person name="Chen Y."/>
            <person name="Heitman J."/>
            <person name="Sun S."/>
            <person name="Springer D."/>
            <person name="Dromer F."/>
            <person name="Young S.K."/>
            <person name="Zeng Q."/>
            <person name="Gargeya S."/>
            <person name="Fitzgerald M."/>
            <person name="Abouelleil A."/>
            <person name="Alvarado L."/>
            <person name="Berlin A.M."/>
            <person name="Chapman S.B."/>
            <person name="Dewar J."/>
            <person name="Goldberg J."/>
            <person name="Griggs A."/>
            <person name="Gujja S."/>
            <person name="Hansen M."/>
            <person name="Howarth C."/>
            <person name="Imamovic A."/>
            <person name="Larimer J."/>
            <person name="McCowan C."/>
            <person name="Murphy C."/>
            <person name="Pearson M."/>
            <person name="Priest M."/>
            <person name="Roberts A."/>
            <person name="Saif S."/>
            <person name="Shea T."/>
            <person name="Sykes S."/>
            <person name="Wortman J."/>
            <person name="Nusbaum C."/>
            <person name="Birren B."/>
        </authorList>
    </citation>
    <scope>NUCLEOTIDE SEQUENCE [LARGE SCALE GENOMIC DNA]</scope>
    <source>
        <strain evidence="3">CBS 10118</strain>
    </source>
</reference>
<keyword evidence="2" id="KW-0732">Signal</keyword>
<dbReference type="KEGG" id="kbi:30205432"/>
<dbReference type="AlphaFoldDB" id="A0A1B9GER7"/>
<evidence type="ECO:0000313" key="5">
    <source>
        <dbReference type="Proteomes" id="UP000092730"/>
    </source>
</evidence>
<dbReference type="VEuPathDB" id="FungiDB:I302_01033"/>
<keyword evidence="1" id="KW-0812">Transmembrane</keyword>
<feature type="transmembrane region" description="Helical" evidence="1">
    <location>
        <begin position="194"/>
        <end position="215"/>
    </location>
</feature>
<keyword evidence="5" id="KW-1185">Reference proteome</keyword>
<feature type="chain" id="PRO_5042335029" evidence="2">
    <location>
        <begin position="22"/>
        <end position="216"/>
    </location>
</feature>
<keyword evidence="1" id="KW-0472">Membrane</keyword>
<evidence type="ECO:0000256" key="1">
    <source>
        <dbReference type="SAM" id="Phobius"/>
    </source>
</evidence>
<dbReference type="EMBL" id="KI894018">
    <property type="protein sequence ID" value="OCF29526.1"/>
    <property type="molecule type" value="Genomic_DNA"/>
</dbReference>
<dbReference type="EMBL" id="CP144541">
    <property type="protein sequence ID" value="WVW80360.1"/>
    <property type="molecule type" value="Genomic_DNA"/>
</dbReference>
<organism evidence="3">
    <name type="scientific">Kwoniella bestiolae CBS 10118</name>
    <dbReference type="NCBI Taxonomy" id="1296100"/>
    <lineage>
        <taxon>Eukaryota</taxon>
        <taxon>Fungi</taxon>
        <taxon>Dikarya</taxon>
        <taxon>Basidiomycota</taxon>
        <taxon>Agaricomycotina</taxon>
        <taxon>Tremellomycetes</taxon>
        <taxon>Tremellales</taxon>
        <taxon>Cryptococcaceae</taxon>
        <taxon>Kwoniella</taxon>
    </lineage>
</organism>
<dbReference type="OrthoDB" id="2576310at2759"/>
<dbReference type="GeneID" id="30205432"/>
<dbReference type="RefSeq" id="XP_019050596.1">
    <property type="nucleotide sequence ID" value="XM_019187718.1"/>
</dbReference>
<feature type="signal peptide" evidence="2">
    <location>
        <begin position="1"/>
        <end position="21"/>
    </location>
</feature>